<feature type="coiled-coil region" evidence="16">
    <location>
        <begin position="373"/>
        <end position="417"/>
    </location>
</feature>
<dbReference type="InterPro" id="IPR032807">
    <property type="entry name" value="GNVR"/>
</dbReference>
<evidence type="ECO:0000256" key="15">
    <source>
        <dbReference type="ARBA" id="ARBA00051245"/>
    </source>
</evidence>
<dbReference type="Gene3D" id="3.40.50.300">
    <property type="entry name" value="P-loop containing nucleotide triphosphate hydrolases"/>
    <property type="match status" value="1"/>
</dbReference>
<comment type="caution">
    <text evidence="21">The sequence shown here is derived from an EMBL/GenBank/DDBJ whole genome shotgun (WGS) entry which is preliminary data.</text>
</comment>
<evidence type="ECO:0000256" key="2">
    <source>
        <dbReference type="ARBA" id="ARBA00007316"/>
    </source>
</evidence>
<dbReference type="EMBL" id="SWCI01000009">
    <property type="protein sequence ID" value="TKB48199.1"/>
    <property type="molecule type" value="Genomic_DNA"/>
</dbReference>
<keyword evidence="12 17" id="KW-1133">Transmembrane helix</keyword>
<dbReference type="RefSeq" id="WP_136853893.1">
    <property type="nucleotide sequence ID" value="NZ_SWCI01000009.1"/>
</dbReference>
<organism evidence="21 22">
    <name type="scientific">Ferrimonas sediminicola</name>
    <dbReference type="NCBI Taxonomy" id="2569538"/>
    <lineage>
        <taxon>Bacteria</taxon>
        <taxon>Pseudomonadati</taxon>
        <taxon>Pseudomonadota</taxon>
        <taxon>Gammaproteobacteria</taxon>
        <taxon>Alteromonadales</taxon>
        <taxon>Ferrimonadaceae</taxon>
        <taxon>Ferrimonas</taxon>
    </lineage>
</organism>
<keyword evidence="8 17" id="KW-0812">Transmembrane</keyword>
<keyword evidence="22" id="KW-1185">Reference proteome</keyword>
<feature type="domain" description="Polysaccharide chain length determinant N-terminal" evidence="18">
    <location>
        <begin position="18"/>
        <end position="108"/>
    </location>
</feature>
<keyword evidence="5" id="KW-1003">Cell membrane</keyword>
<dbReference type="EC" id="2.7.10.2" evidence="4"/>
<accession>A0A4V5NUX3</accession>
<keyword evidence="9" id="KW-0547">Nucleotide-binding</keyword>
<dbReference type="SUPFAM" id="SSF52540">
    <property type="entry name" value="P-loop containing nucleoside triphosphate hydrolases"/>
    <property type="match status" value="1"/>
</dbReference>
<feature type="coiled-coil region" evidence="16">
    <location>
        <begin position="239"/>
        <end position="296"/>
    </location>
</feature>
<evidence type="ECO:0000256" key="13">
    <source>
        <dbReference type="ARBA" id="ARBA00023136"/>
    </source>
</evidence>
<feature type="transmembrane region" description="Helical" evidence="17">
    <location>
        <begin position="465"/>
        <end position="485"/>
    </location>
</feature>
<dbReference type="InterPro" id="IPR027417">
    <property type="entry name" value="P-loop_NTPase"/>
</dbReference>
<evidence type="ECO:0000256" key="7">
    <source>
        <dbReference type="ARBA" id="ARBA00022679"/>
    </source>
</evidence>
<evidence type="ECO:0000256" key="5">
    <source>
        <dbReference type="ARBA" id="ARBA00022475"/>
    </source>
</evidence>
<keyword evidence="7 21" id="KW-0808">Transferase</keyword>
<dbReference type="Pfam" id="PF02706">
    <property type="entry name" value="Wzz"/>
    <property type="match status" value="1"/>
</dbReference>
<dbReference type="InterPro" id="IPR003856">
    <property type="entry name" value="LPS_length_determ_N"/>
</dbReference>
<comment type="similarity">
    <text evidence="2">Belongs to the CpsD/CapB family.</text>
</comment>
<dbReference type="NCBIfam" id="TIGR01007">
    <property type="entry name" value="eps_fam"/>
    <property type="match status" value="1"/>
</dbReference>
<keyword evidence="6" id="KW-0997">Cell inner membrane</keyword>
<evidence type="ECO:0000256" key="8">
    <source>
        <dbReference type="ARBA" id="ARBA00022692"/>
    </source>
</evidence>
<evidence type="ECO:0000259" key="18">
    <source>
        <dbReference type="Pfam" id="PF02706"/>
    </source>
</evidence>
<evidence type="ECO:0000256" key="1">
    <source>
        <dbReference type="ARBA" id="ARBA00004429"/>
    </source>
</evidence>
<protein>
    <recommendedName>
        <fullName evidence="4">non-specific protein-tyrosine kinase</fullName>
        <ecNumber evidence="4">2.7.10.2</ecNumber>
    </recommendedName>
</protein>
<evidence type="ECO:0000256" key="4">
    <source>
        <dbReference type="ARBA" id="ARBA00011903"/>
    </source>
</evidence>
<dbReference type="PANTHER" id="PTHR32309">
    <property type="entry name" value="TYROSINE-PROTEIN KINASE"/>
    <property type="match status" value="1"/>
</dbReference>
<keyword evidence="10 21" id="KW-0418">Kinase</keyword>
<dbReference type="OrthoDB" id="9775724at2"/>
<feature type="transmembrane region" description="Helical" evidence="17">
    <location>
        <begin position="35"/>
        <end position="53"/>
    </location>
</feature>
<evidence type="ECO:0000256" key="10">
    <source>
        <dbReference type="ARBA" id="ARBA00022777"/>
    </source>
</evidence>
<keyword evidence="14" id="KW-0829">Tyrosine-protein kinase</keyword>
<reference evidence="21 22" key="1">
    <citation type="submission" date="2019-04" db="EMBL/GenBank/DDBJ databases">
        <authorList>
            <person name="Hwang J.C."/>
        </authorList>
    </citation>
    <scope>NUCLEOTIDE SEQUENCE [LARGE SCALE GENOMIC DNA]</scope>
    <source>
        <strain evidence="21 22">IMCC35001</strain>
    </source>
</reference>
<dbReference type="GO" id="GO:0004715">
    <property type="term" value="F:non-membrane spanning protein tyrosine kinase activity"/>
    <property type="evidence" value="ECO:0007669"/>
    <property type="project" value="UniProtKB-EC"/>
</dbReference>
<comment type="subcellular location">
    <subcellularLocation>
        <location evidence="1">Cell inner membrane</location>
        <topology evidence="1">Multi-pass membrane protein</topology>
    </subcellularLocation>
</comment>
<keyword evidence="16" id="KW-0175">Coiled coil</keyword>
<comment type="similarity">
    <text evidence="3">Belongs to the etk/wzc family.</text>
</comment>
<keyword evidence="11" id="KW-0067">ATP-binding</keyword>
<evidence type="ECO:0000256" key="6">
    <source>
        <dbReference type="ARBA" id="ARBA00022519"/>
    </source>
</evidence>
<evidence type="ECO:0000259" key="19">
    <source>
        <dbReference type="Pfam" id="PF13614"/>
    </source>
</evidence>
<dbReference type="GO" id="GO:0005524">
    <property type="term" value="F:ATP binding"/>
    <property type="evidence" value="ECO:0007669"/>
    <property type="project" value="UniProtKB-KW"/>
</dbReference>
<dbReference type="AlphaFoldDB" id="A0A4V5NUX3"/>
<evidence type="ECO:0000256" key="12">
    <source>
        <dbReference type="ARBA" id="ARBA00022989"/>
    </source>
</evidence>
<evidence type="ECO:0000256" key="3">
    <source>
        <dbReference type="ARBA" id="ARBA00008883"/>
    </source>
</evidence>
<evidence type="ECO:0000313" key="22">
    <source>
        <dbReference type="Proteomes" id="UP000305674"/>
    </source>
</evidence>
<proteinExistence type="inferred from homology"/>
<dbReference type="InterPro" id="IPR050445">
    <property type="entry name" value="Bact_polysacc_biosynth/exp"/>
</dbReference>
<evidence type="ECO:0000313" key="21">
    <source>
        <dbReference type="EMBL" id="TKB48199.1"/>
    </source>
</evidence>
<evidence type="ECO:0000256" key="11">
    <source>
        <dbReference type="ARBA" id="ARBA00022840"/>
    </source>
</evidence>
<dbReference type="CDD" id="cd05387">
    <property type="entry name" value="BY-kinase"/>
    <property type="match status" value="1"/>
</dbReference>
<evidence type="ECO:0000256" key="14">
    <source>
        <dbReference type="ARBA" id="ARBA00023137"/>
    </source>
</evidence>
<dbReference type="InterPro" id="IPR025669">
    <property type="entry name" value="AAA_dom"/>
</dbReference>
<evidence type="ECO:0000256" key="9">
    <source>
        <dbReference type="ARBA" id="ARBA00022741"/>
    </source>
</evidence>
<dbReference type="InterPro" id="IPR005702">
    <property type="entry name" value="Wzc-like_C"/>
</dbReference>
<dbReference type="GO" id="GO:0005886">
    <property type="term" value="C:plasma membrane"/>
    <property type="evidence" value="ECO:0007669"/>
    <property type="project" value="UniProtKB-SubCell"/>
</dbReference>
<evidence type="ECO:0000259" key="20">
    <source>
        <dbReference type="Pfam" id="PF13807"/>
    </source>
</evidence>
<evidence type="ECO:0000256" key="17">
    <source>
        <dbReference type="SAM" id="Phobius"/>
    </source>
</evidence>
<keyword evidence="13 17" id="KW-0472">Membrane</keyword>
<dbReference type="PANTHER" id="PTHR32309:SF13">
    <property type="entry name" value="FERRIC ENTEROBACTIN TRANSPORT PROTEIN FEPE"/>
    <property type="match status" value="1"/>
</dbReference>
<dbReference type="Proteomes" id="UP000305674">
    <property type="component" value="Unassembled WGS sequence"/>
</dbReference>
<dbReference type="Pfam" id="PF13807">
    <property type="entry name" value="GNVR"/>
    <property type="match status" value="1"/>
</dbReference>
<comment type="catalytic activity">
    <reaction evidence="15">
        <text>L-tyrosyl-[protein] + ATP = O-phospho-L-tyrosyl-[protein] + ADP + H(+)</text>
        <dbReference type="Rhea" id="RHEA:10596"/>
        <dbReference type="Rhea" id="RHEA-COMP:10136"/>
        <dbReference type="Rhea" id="RHEA-COMP:20101"/>
        <dbReference type="ChEBI" id="CHEBI:15378"/>
        <dbReference type="ChEBI" id="CHEBI:30616"/>
        <dbReference type="ChEBI" id="CHEBI:46858"/>
        <dbReference type="ChEBI" id="CHEBI:61978"/>
        <dbReference type="ChEBI" id="CHEBI:456216"/>
        <dbReference type="EC" id="2.7.10.2"/>
    </reaction>
</comment>
<feature type="domain" description="Tyrosine-protein kinase G-rich" evidence="20">
    <location>
        <begin position="413"/>
        <end position="484"/>
    </location>
</feature>
<name>A0A4V5NUX3_9GAMM</name>
<feature type="domain" description="AAA" evidence="19">
    <location>
        <begin position="553"/>
        <end position="694"/>
    </location>
</feature>
<sequence>MSNMAIQMDKEAFASERDLDLTQYFRVLWRYKGRILLFSMLVTAIAVAVLLNVQPMYRAQARLLLESQQAKAVSIEDVYGLDSSRQEYLKTQFEIIKSRHLAERVIDRLELTRHPEFIIPERPPWQDKILSLIPTAPNQDPMEVVRGWLSWLPVDLTPESVDEAQRLATRKVRLFYEFSKRLTVSPVPQTQLVDVGFYAHNPSLAALVANTMGEIYIENHLEAKLAVTRKASEWLSSRLDELLVGLRNSEEKLQAFREREGLLELDGSVGTASKEINELTEQLGLARQRREEARSLLNLVRRKGSDNIDSLEGLAEISGHPLIEQVKQAEVTASANVAELSRRYGPKHNKMIAAKAQLAEVRANMRAQVRQLVRGIEQEFQTLDSAVMALERQLGGIKSQYQEQSRVEVEYRELQREVESNRRIYETFLNRMKETGAVADFDAAHARFTDRAEPPLYPSKPKKKLIVIMVAVMSGLLGCAFALVYHTLTDTITAGDQVESKLSAKLLGAIPQQKARKRLKADHFFSKEAHSFSEAWRTVRTGYLLTHVEDGAKTLCVTSTVPGEGKTTSSFNLALALSQLERVLLIEADLRKPVVGEMLRLPNYQPGLSNLLSGTHKLNDCLYTVPDTELDVMVAGTRVSTPLELIASKSFSTLLERLQGHYDRILVDTAPVDVVSDALVIARRVDSVVYVVKCGKARRDLIARSLGRLFAAQARVDGVVLNGVPKDLATYKRYQSYYGTGMP</sequence>
<gene>
    <name evidence="21" type="ORF">FCL40_13815</name>
</gene>
<dbReference type="Pfam" id="PF13614">
    <property type="entry name" value="AAA_31"/>
    <property type="match status" value="1"/>
</dbReference>
<evidence type="ECO:0000256" key="16">
    <source>
        <dbReference type="SAM" id="Coils"/>
    </source>
</evidence>